<evidence type="ECO:0000313" key="2">
    <source>
        <dbReference type="EMBL" id="MFC6884766.1"/>
    </source>
</evidence>
<sequence>MNDERLSRKHLARRYGPPALLVLLGLLAGLGFGLLRPPGYAAVAHVAVVAQRPDGPQTAQSFAQAYGRLAALPETLELSPSLPRPAARARRHVEVSTSPDTPLIRITGTGSRPERAAAYADAAADALVRYGAVHAADTGVRVALMSWADRPLSPSTPNLPLAIAVGGASGLLLAVLLYAAAGRTPRTGRDARRPACPDCGARAAAGREAEPAGVGN</sequence>
<gene>
    <name evidence="2" type="ORF">ACFQKB_33755</name>
</gene>
<evidence type="ECO:0000256" key="1">
    <source>
        <dbReference type="SAM" id="Phobius"/>
    </source>
</evidence>
<dbReference type="EMBL" id="JBHSXS010000030">
    <property type="protein sequence ID" value="MFC6884766.1"/>
    <property type="molecule type" value="Genomic_DNA"/>
</dbReference>
<proteinExistence type="predicted"/>
<accession>A0ABW2CVU3</accession>
<keyword evidence="1" id="KW-0472">Membrane</keyword>
<dbReference type="RefSeq" id="WP_160821099.1">
    <property type="nucleotide sequence ID" value="NZ_JBHSXE010000001.1"/>
</dbReference>
<evidence type="ECO:0008006" key="4">
    <source>
        <dbReference type="Google" id="ProtNLM"/>
    </source>
</evidence>
<keyword evidence="1" id="KW-0812">Transmembrane</keyword>
<keyword evidence="1" id="KW-1133">Transmembrane helix</keyword>
<name>A0ABW2CVU3_9ACTN</name>
<keyword evidence="3" id="KW-1185">Reference proteome</keyword>
<organism evidence="2 3">
    <name type="scientific">Actinomadura yumaensis</name>
    <dbReference type="NCBI Taxonomy" id="111807"/>
    <lineage>
        <taxon>Bacteria</taxon>
        <taxon>Bacillati</taxon>
        <taxon>Actinomycetota</taxon>
        <taxon>Actinomycetes</taxon>
        <taxon>Streptosporangiales</taxon>
        <taxon>Thermomonosporaceae</taxon>
        <taxon>Actinomadura</taxon>
    </lineage>
</organism>
<evidence type="ECO:0000313" key="3">
    <source>
        <dbReference type="Proteomes" id="UP001596380"/>
    </source>
</evidence>
<protein>
    <recommendedName>
        <fullName evidence="4">Lipopolysaccharide biosynthesis protein</fullName>
    </recommendedName>
</protein>
<dbReference type="Proteomes" id="UP001596380">
    <property type="component" value="Unassembled WGS sequence"/>
</dbReference>
<comment type="caution">
    <text evidence="2">The sequence shown here is derived from an EMBL/GenBank/DDBJ whole genome shotgun (WGS) entry which is preliminary data.</text>
</comment>
<feature type="transmembrane region" description="Helical" evidence="1">
    <location>
        <begin position="159"/>
        <end position="180"/>
    </location>
</feature>
<reference evidence="3" key="1">
    <citation type="journal article" date="2019" name="Int. J. Syst. Evol. Microbiol.">
        <title>The Global Catalogue of Microorganisms (GCM) 10K type strain sequencing project: providing services to taxonomists for standard genome sequencing and annotation.</title>
        <authorList>
            <consortium name="The Broad Institute Genomics Platform"/>
            <consortium name="The Broad Institute Genome Sequencing Center for Infectious Disease"/>
            <person name="Wu L."/>
            <person name="Ma J."/>
        </authorList>
    </citation>
    <scope>NUCLEOTIDE SEQUENCE [LARGE SCALE GENOMIC DNA]</scope>
    <source>
        <strain evidence="3">JCM 3369</strain>
    </source>
</reference>